<organism evidence="6">
    <name type="scientific">Eiseniibacteriota bacterium</name>
    <dbReference type="NCBI Taxonomy" id="2212470"/>
    <lineage>
        <taxon>Bacteria</taxon>
        <taxon>Candidatus Eiseniibacteriota</taxon>
    </lineage>
</organism>
<sequence length="303" mass="30182">MTAPRPEALAWAVAGPAVALGLAPLLDGVARRLRARLEARVGPPLLQGYLDLAKLSEKREVSAGAGGLAETMPVVALAAAGAAGALLPAGGVAPLGFAGDAVVVLYLLGLSSAALALAGSAAGSPYGLLGAGREMLLMLAVEPVAACALFVAAIRTGTFRLDGLVAGQAALGPSVSSALALAGMLLALAATMGRPPFDLAEAEQELMGGPAAEYGGRRLALLRWAALVRALVVAWLVAEVLLPAPVHPALAVPLAAVKTLAVFAFAAAAGVLVARLRLDHARAWAVQLAIVMGFAVVFALVGA</sequence>
<comment type="caution">
    <text evidence="6">The sequence shown here is derived from an EMBL/GenBank/DDBJ whole genome shotgun (WGS) entry which is preliminary data.</text>
</comment>
<dbReference type="AlphaFoldDB" id="A0A832MKF5"/>
<evidence type="ECO:0000256" key="3">
    <source>
        <dbReference type="ARBA" id="ARBA00022989"/>
    </source>
</evidence>
<gene>
    <name evidence="6" type="ORF">ENR23_02930</name>
</gene>
<dbReference type="InterPro" id="IPR018086">
    <property type="entry name" value="NADH_UbQ_OxRdtase_su1_CS"/>
</dbReference>
<dbReference type="InterPro" id="IPR001694">
    <property type="entry name" value="NADH_UbQ_OxRdtase_su1/FPO"/>
</dbReference>
<dbReference type="PROSITE" id="PS00668">
    <property type="entry name" value="COMPLEX1_ND1_2"/>
    <property type="match status" value="1"/>
</dbReference>
<dbReference type="GO" id="GO:0005886">
    <property type="term" value="C:plasma membrane"/>
    <property type="evidence" value="ECO:0007669"/>
    <property type="project" value="TreeGrafter"/>
</dbReference>
<feature type="transmembrane region" description="Helical" evidence="5">
    <location>
        <begin position="12"/>
        <end position="30"/>
    </location>
</feature>
<evidence type="ECO:0000256" key="1">
    <source>
        <dbReference type="ARBA" id="ARBA00004141"/>
    </source>
</evidence>
<dbReference type="EMBL" id="DSQF01000004">
    <property type="protein sequence ID" value="HGZ42375.1"/>
    <property type="molecule type" value="Genomic_DNA"/>
</dbReference>
<keyword evidence="4 5" id="KW-0472">Membrane</keyword>
<reference evidence="6" key="1">
    <citation type="journal article" date="2020" name="mSystems">
        <title>Genome- and Community-Level Interaction Insights into Carbon Utilization and Element Cycling Functions of Hydrothermarchaeota in Hydrothermal Sediment.</title>
        <authorList>
            <person name="Zhou Z."/>
            <person name="Liu Y."/>
            <person name="Xu W."/>
            <person name="Pan J."/>
            <person name="Luo Z.H."/>
            <person name="Li M."/>
        </authorList>
    </citation>
    <scope>NUCLEOTIDE SEQUENCE [LARGE SCALE GENOMIC DNA]</scope>
    <source>
        <strain evidence="6">SpSt-381</strain>
    </source>
</reference>
<feature type="transmembrane region" description="Helical" evidence="5">
    <location>
        <begin position="220"/>
        <end position="238"/>
    </location>
</feature>
<feature type="transmembrane region" description="Helical" evidence="5">
    <location>
        <begin position="166"/>
        <end position="189"/>
    </location>
</feature>
<dbReference type="InterPro" id="IPR052561">
    <property type="entry name" value="ComplexI_Subunit1"/>
</dbReference>
<protein>
    <recommendedName>
        <fullName evidence="7">NADH-quinone oxidoreductase subunit H</fullName>
    </recommendedName>
</protein>
<feature type="transmembrane region" description="Helical" evidence="5">
    <location>
        <begin position="135"/>
        <end position="154"/>
    </location>
</feature>
<comment type="subcellular location">
    <subcellularLocation>
        <location evidence="1">Membrane</location>
        <topology evidence="1">Multi-pass membrane protein</topology>
    </subcellularLocation>
</comment>
<evidence type="ECO:0008006" key="7">
    <source>
        <dbReference type="Google" id="ProtNLM"/>
    </source>
</evidence>
<feature type="transmembrane region" description="Helical" evidence="5">
    <location>
        <begin position="281"/>
        <end position="301"/>
    </location>
</feature>
<keyword evidence="2 5" id="KW-0812">Transmembrane</keyword>
<feature type="transmembrane region" description="Helical" evidence="5">
    <location>
        <begin position="103"/>
        <end position="123"/>
    </location>
</feature>
<proteinExistence type="predicted"/>
<feature type="transmembrane region" description="Helical" evidence="5">
    <location>
        <begin position="74"/>
        <end position="97"/>
    </location>
</feature>
<dbReference type="PANTHER" id="PTHR43359:SF1">
    <property type="entry name" value="FORMATE HYDROGENLYASE SUBUNIT 4-RELATED"/>
    <property type="match status" value="1"/>
</dbReference>
<feature type="transmembrane region" description="Helical" evidence="5">
    <location>
        <begin position="250"/>
        <end position="274"/>
    </location>
</feature>
<dbReference type="Pfam" id="PF00146">
    <property type="entry name" value="NADHdh"/>
    <property type="match status" value="1"/>
</dbReference>
<evidence type="ECO:0000313" key="6">
    <source>
        <dbReference type="EMBL" id="HGZ42375.1"/>
    </source>
</evidence>
<keyword evidence="3 5" id="KW-1133">Transmembrane helix</keyword>
<accession>A0A832MKF5</accession>
<evidence type="ECO:0000256" key="5">
    <source>
        <dbReference type="SAM" id="Phobius"/>
    </source>
</evidence>
<dbReference type="PANTHER" id="PTHR43359">
    <property type="entry name" value="FORMATE HYDROGENLYASE SUBUNIT 4"/>
    <property type="match status" value="1"/>
</dbReference>
<evidence type="ECO:0000256" key="2">
    <source>
        <dbReference type="ARBA" id="ARBA00022692"/>
    </source>
</evidence>
<name>A0A832MKF5_UNCEI</name>
<evidence type="ECO:0000256" key="4">
    <source>
        <dbReference type="ARBA" id="ARBA00023136"/>
    </source>
</evidence>